<evidence type="ECO:0000313" key="2">
    <source>
        <dbReference type="Proteomes" id="UP000035036"/>
    </source>
</evidence>
<accession>A0A0B5FDQ5</accession>
<protein>
    <submittedName>
        <fullName evidence="1">Uncharacterized protein</fullName>
    </submittedName>
</protein>
<evidence type="ECO:0000313" key="1">
    <source>
        <dbReference type="EMBL" id="AJF05433.1"/>
    </source>
</evidence>
<dbReference type="RefSeq" id="WP_040198741.1">
    <property type="nucleotide sequence ID" value="NZ_CP010311.1"/>
</dbReference>
<dbReference type="EMBL" id="CP010311">
    <property type="protein sequence ID" value="AJF05433.1"/>
    <property type="molecule type" value="Genomic_DNA"/>
</dbReference>
<dbReference type="OrthoDB" id="4775342at2"/>
<dbReference type="AlphaFoldDB" id="A0A0B5FDQ5"/>
<dbReference type="Proteomes" id="UP000035036">
    <property type="component" value="Chromosome"/>
</dbReference>
<proteinExistence type="predicted"/>
<name>A0A0B5FDQ5_9BACT</name>
<gene>
    <name evidence="1" type="ORF">GSUB_00905</name>
</gene>
<keyword evidence="2" id="KW-1185">Reference proteome</keyword>
<dbReference type="HOGENOM" id="CLU_1794656_0_0_7"/>
<dbReference type="STRING" id="483547.GSUB_00905"/>
<reference evidence="1 2" key="1">
    <citation type="journal article" date="2015" name="Genome Announc.">
        <title>Genomes of Geoalkalibacter ferrihydriticus Z-0531T and Geoalkalibacter subterraneus Red1T, Two Haloalkaliphilic Metal-Reducing Deltaproteobacteria.</title>
        <authorList>
            <person name="Badalamenti J.P."/>
            <person name="Krajmalnik-Brown R."/>
            <person name="Torres C.I."/>
            <person name="Bond D.R."/>
        </authorList>
    </citation>
    <scope>NUCLEOTIDE SEQUENCE [LARGE SCALE GENOMIC DNA]</scope>
    <source>
        <strain evidence="1 2">Red1</strain>
    </source>
</reference>
<organism evidence="1 2">
    <name type="scientific">Geoalkalibacter subterraneus</name>
    <dbReference type="NCBI Taxonomy" id="483547"/>
    <lineage>
        <taxon>Bacteria</taxon>
        <taxon>Pseudomonadati</taxon>
        <taxon>Thermodesulfobacteriota</taxon>
        <taxon>Desulfuromonadia</taxon>
        <taxon>Desulfuromonadales</taxon>
        <taxon>Geoalkalibacteraceae</taxon>
        <taxon>Geoalkalibacter</taxon>
    </lineage>
</organism>
<sequence>MMDEAEIAFNFWYYVDEGSDMVYSLAGRAYYLSGPEGERLRILKELSKNDYRLAPRHPIPKQFCMAQEDGGAHEFMPAINVRLLGFQLFEELADHLASELPTMPEQIDGILFEYRHLIPEGALCLYTALKEREIGDITPMVR</sequence>
<dbReference type="KEGG" id="gsb:GSUB_00905"/>